<evidence type="ECO:0000256" key="5">
    <source>
        <dbReference type="ARBA" id="ARBA00022723"/>
    </source>
</evidence>
<feature type="transmembrane region" description="Helical" evidence="12">
    <location>
        <begin position="205"/>
        <end position="223"/>
    </location>
</feature>
<dbReference type="EC" id="4.6.1.1" evidence="3"/>
<dbReference type="CDD" id="cd07302">
    <property type="entry name" value="CHD"/>
    <property type="match status" value="2"/>
</dbReference>
<dbReference type="GO" id="GO:0009190">
    <property type="term" value="P:cyclic nucleotide biosynthetic process"/>
    <property type="evidence" value="ECO:0007669"/>
    <property type="project" value="InterPro"/>
</dbReference>
<feature type="transmembrane region" description="Helical" evidence="12">
    <location>
        <begin position="655"/>
        <end position="674"/>
    </location>
</feature>
<dbReference type="Gene3D" id="3.30.70.1230">
    <property type="entry name" value="Nucleotide cyclase"/>
    <property type="match status" value="2"/>
</dbReference>
<accession>A0A6P8WZH7</accession>
<dbReference type="GO" id="GO:0004016">
    <property type="term" value="F:adenylate cyclase activity"/>
    <property type="evidence" value="ECO:0007669"/>
    <property type="project" value="UniProtKB-EC"/>
</dbReference>
<dbReference type="Pfam" id="PF00211">
    <property type="entry name" value="Guanylate_cyc"/>
    <property type="match status" value="2"/>
</dbReference>
<comment type="catalytic activity">
    <reaction evidence="1">
        <text>ATP = 3',5'-cyclic AMP + diphosphate</text>
        <dbReference type="Rhea" id="RHEA:15389"/>
        <dbReference type="ChEBI" id="CHEBI:30616"/>
        <dbReference type="ChEBI" id="CHEBI:33019"/>
        <dbReference type="ChEBI" id="CHEBI:58165"/>
        <dbReference type="EC" id="4.6.1.1"/>
    </reaction>
</comment>
<dbReference type="SMART" id="SM00044">
    <property type="entry name" value="CYCc"/>
    <property type="match status" value="2"/>
</dbReference>
<keyword evidence="6" id="KW-0547">Nucleotide-binding</keyword>
<dbReference type="FunFam" id="3.30.70.1230:FF:000024">
    <property type="entry name" value="ACXA, isoform A"/>
    <property type="match status" value="1"/>
</dbReference>
<evidence type="ECO:0000313" key="14">
    <source>
        <dbReference type="Proteomes" id="UP000515160"/>
    </source>
</evidence>
<protein>
    <recommendedName>
        <fullName evidence="3">adenylate cyclase</fullName>
        <ecNumber evidence="3">4.6.1.1</ecNumber>
    </recommendedName>
</protein>
<keyword evidence="4 12" id="KW-0812">Transmembrane</keyword>
<dbReference type="RefSeq" id="XP_034109176.1">
    <property type="nucleotide sequence ID" value="XM_034253285.2"/>
</dbReference>
<comment type="subcellular location">
    <subcellularLocation>
        <location evidence="2">Membrane</location>
        <topology evidence="2">Multi-pass membrane protein</topology>
    </subcellularLocation>
</comment>
<dbReference type="GO" id="GO:0035556">
    <property type="term" value="P:intracellular signal transduction"/>
    <property type="evidence" value="ECO:0007669"/>
    <property type="project" value="InterPro"/>
</dbReference>
<organism evidence="14 15">
    <name type="scientific">Drosophila albomicans</name>
    <name type="common">Fruit fly</name>
    <dbReference type="NCBI Taxonomy" id="7291"/>
    <lineage>
        <taxon>Eukaryota</taxon>
        <taxon>Metazoa</taxon>
        <taxon>Ecdysozoa</taxon>
        <taxon>Arthropoda</taxon>
        <taxon>Hexapoda</taxon>
        <taxon>Insecta</taxon>
        <taxon>Pterygota</taxon>
        <taxon>Neoptera</taxon>
        <taxon>Endopterygota</taxon>
        <taxon>Diptera</taxon>
        <taxon>Brachycera</taxon>
        <taxon>Muscomorpha</taxon>
        <taxon>Ephydroidea</taxon>
        <taxon>Drosophilidae</taxon>
        <taxon>Drosophila</taxon>
    </lineage>
</organism>
<keyword evidence="8" id="KW-0460">Magnesium</keyword>
<feature type="transmembrane region" description="Helical" evidence="12">
    <location>
        <begin position="729"/>
        <end position="749"/>
    </location>
</feature>
<evidence type="ECO:0000256" key="12">
    <source>
        <dbReference type="SAM" id="Phobius"/>
    </source>
</evidence>
<evidence type="ECO:0000256" key="1">
    <source>
        <dbReference type="ARBA" id="ARBA00001593"/>
    </source>
</evidence>
<dbReference type="OrthoDB" id="10006362at2759"/>
<feature type="transmembrane region" description="Helical" evidence="12">
    <location>
        <begin position="599"/>
        <end position="618"/>
    </location>
</feature>
<dbReference type="PROSITE" id="PS50125">
    <property type="entry name" value="GUANYLATE_CYCLASE_2"/>
    <property type="match status" value="2"/>
</dbReference>
<dbReference type="AlphaFoldDB" id="A0A6P8WZH7"/>
<sequence>MFDTNWRRCHTNWSHERNLQLGNLKKRCEEVGVDKEYAVYERRIRLDALTVFILLHSVMTIICCTLLIKTSMHIELIFIDVLLYALASLFIIFVLSINYKEANKKWVVYVTSIIAVMTLVSVDMAIHFIHYYAHYWDLNFLYDTYVLFVIYMFLPMPTVKAPVLLGCSISFLYILFFLIEEFFYNKVEIKHINNLLNISIDLVDYIWFNLLGTFFRLMTDIIVRSSFLERHQFMTEDIMLKGAREQEKMLLHSILPPQIAQPFQDDIRSRIAVSGRRHGMRSRHHQQTKERIMAIQTHSDVTILYADVVNYTHLTTTLSVEELVTVLHDLYASFDVAASFYRTQRIKFLGDCYYCVAGLSVPDPDHAKCCINLAHAMIAHIRDVRESRNLDIDMRIGVHSGSLLAGVIGSAKLQYDIWGEDVVIANKLESTGVPGHLHISEKTLSLMVDHNFEILPGTQQARDDIYLREHNIKTFLIAATDITNSPAISKMSTAFYVLHPKDKSKPINLDVHEELRKEFAEMPSGILSSMFKFLSHKGDGRRPLLGFVFLNFRDPTLEYNFMQEPDHLFKYCILLSWVVYISLFYVQSVDNTTLHSVNYVMHALSFIFQTVVVFIMWYKWLCHWRYHKQVHRYSKYSCFIFYCSHEIQRNLIARLCIYLFTILMYFLIIGLVLMDCDPTEFVVLHIESKLYLYEMSSSVCFQPWVLTKMICLIIGVTLIFTGIPLTVKIVIGIVEASIYAIVIFFQYDYLFRNSSSTNPTFDPEICHCLLVSITLLSLYFMERQVEFNNKINYNWRVELLNKQQDAHITNKSITILLHNLLPTHVVKLYMTSLEKHEMYFESHKMVAVMFATLKNFEMDMSKLRFLNEIIFEFDAVLSHYKNECLVDKIKIVGCTYMAACGLHIREKRSQTTFSETEISWRDRHASPTANSLRREVSRAKEHMESFALRTQGVTSHPNDDVVFVITLFALDLMRTVWTINKLYKLIPLDKMFAGELSIGISSGEVMAGVVGASQVHYDIWGNPVNMASRMDSTGLPGFIQVTEESADILRRCGLECDYRGMTYVKGRGILPTYFVGIDDNLELRSRDDWNGENM</sequence>
<feature type="transmembrane region" description="Helical" evidence="12">
    <location>
        <begin position="568"/>
        <end position="587"/>
    </location>
</feature>
<evidence type="ECO:0000256" key="9">
    <source>
        <dbReference type="ARBA" id="ARBA00022989"/>
    </source>
</evidence>
<keyword evidence="7" id="KW-0067">ATP-binding</keyword>
<keyword evidence="9 12" id="KW-1133">Transmembrane helix</keyword>
<keyword evidence="14" id="KW-1185">Reference proteome</keyword>
<feature type="transmembrane region" description="Helical" evidence="12">
    <location>
        <begin position="701"/>
        <end position="722"/>
    </location>
</feature>
<feature type="transmembrane region" description="Helical" evidence="12">
    <location>
        <begin position="48"/>
        <end position="68"/>
    </location>
</feature>
<feature type="transmembrane region" description="Helical" evidence="12">
    <location>
        <begin position="161"/>
        <end position="179"/>
    </location>
</feature>
<keyword evidence="10 12" id="KW-0472">Membrane</keyword>
<dbReference type="InterPro" id="IPR029787">
    <property type="entry name" value="Nucleotide_cyclase"/>
</dbReference>
<feature type="transmembrane region" description="Helical" evidence="12">
    <location>
        <begin position="107"/>
        <end position="129"/>
    </location>
</feature>
<gene>
    <name evidence="15" type="primary">LOC117571234</name>
</gene>
<dbReference type="Proteomes" id="UP000515160">
    <property type="component" value="Chromosome 3"/>
</dbReference>
<dbReference type="PANTHER" id="PTHR45627">
    <property type="entry name" value="ADENYLATE CYCLASE TYPE 1"/>
    <property type="match status" value="1"/>
</dbReference>
<evidence type="ECO:0000259" key="13">
    <source>
        <dbReference type="PROSITE" id="PS50125"/>
    </source>
</evidence>
<evidence type="ECO:0000256" key="10">
    <source>
        <dbReference type="ARBA" id="ARBA00023136"/>
    </source>
</evidence>
<keyword evidence="11" id="KW-0456">Lyase</keyword>
<feature type="transmembrane region" description="Helical" evidence="12">
    <location>
        <begin position="135"/>
        <end position="154"/>
    </location>
</feature>
<evidence type="ECO:0000256" key="11">
    <source>
        <dbReference type="ARBA" id="ARBA00023239"/>
    </source>
</evidence>
<evidence type="ECO:0000256" key="2">
    <source>
        <dbReference type="ARBA" id="ARBA00004141"/>
    </source>
</evidence>
<evidence type="ECO:0000256" key="7">
    <source>
        <dbReference type="ARBA" id="ARBA00022840"/>
    </source>
</evidence>
<dbReference type="InterPro" id="IPR001054">
    <property type="entry name" value="A/G_cyclase"/>
</dbReference>
<feature type="domain" description="Guanylate cyclase" evidence="13">
    <location>
        <begin position="302"/>
        <end position="429"/>
    </location>
</feature>
<keyword evidence="5" id="KW-0479">Metal-binding</keyword>
<feature type="domain" description="Guanylate cyclase" evidence="13">
    <location>
        <begin position="847"/>
        <end position="1031"/>
    </location>
</feature>
<dbReference type="GeneID" id="117571234"/>
<name>A0A6P8WZH7_DROAB</name>
<evidence type="ECO:0000256" key="6">
    <source>
        <dbReference type="ARBA" id="ARBA00022741"/>
    </source>
</evidence>
<evidence type="ECO:0000256" key="4">
    <source>
        <dbReference type="ARBA" id="ARBA00022692"/>
    </source>
</evidence>
<dbReference type="GO" id="GO:0007189">
    <property type="term" value="P:adenylate cyclase-activating G protein-coupled receptor signaling pathway"/>
    <property type="evidence" value="ECO:0007669"/>
    <property type="project" value="TreeGrafter"/>
</dbReference>
<reference evidence="15" key="1">
    <citation type="submission" date="2025-08" db="UniProtKB">
        <authorList>
            <consortium name="RefSeq"/>
        </authorList>
    </citation>
    <scope>IDENTIFICATION</scope>
    <source>
        <strain evidence="15">15112-1751.03</strain>
        <tissue evidence="15">Whole Adult</tissue>
    </source>
</reference>
<feature type="transmembrane region" description="Helical" evidence="12">
    <location>
        <begin position="74"/>
        <end position="95"/>
    </location>
</feature>
<dbReference type="PANTHER" id="PTHR45627:SF23">
    <property type="entry name" value="AT30656P-RELATED"/>
    <property type="match status" value="1"/>
</dbReference>
<evidence type="ECO:0000256" key="8">
    <source>
        <dbReference type="ARBA" id="ARBA00022842"/>
    </source>
</evidence>
<evidence type="ECO:0000313" key="15">
    <source>
        <dbReference type="RefSeq" id="XP_034109176.1"/>
    </source>
</evidence>
<evidence type="ECO:0000256" key="3">
    <source>
        <dbReference type="ARBA" id="ARBA00012201"/>
    </source>
</evidence>
<dbReference type="SUPFAM" id="SSF55073">
    <property type="entry name" value="Nucleotide cyclase"/>
    <property type="match status" value="2"/>
</dbReference>
<dbReference type="GO" id="GO:0046872">
    <property type="term" value="F:metal ion binding"/>
    <property type="evidence" value="ECO:0007669"/>
    <property type="project" value="UniProtKB-KW"/>
</dbReference>
<dbReference type="GO" id="GO:0005886">
    <property type="term" value="C:plasma membrane"/>
    <property type="evidence" value="ECO:0007669"/>
    <property type="project" value="TreeGrafter"/>
</dbReference>
<proteinExistence type="predicted"/>
<dbReference type="GO" id="GO:0005524">
    <property type="term" value="F:ATP binding"/>
    <property type="evidence" value="ECO:0007669"/>
    <property type="project" value="UniProtKB-KW"/>
</dbReference>